<sequence length="343" mass="35572">MIKTPARLASLVLAGSAALALAACSGTTPPDSPAATGSAELDVLPIRLNWTFEAADHPWFFAGMEEGIYAEHGIELQPQEGTGSASTLQLVASGSDPVGLVDAGTMMGGVGKGLPVQAVCVLAQRNPMSAIFPASAGITSLDDLKGKTIAVTPGDSLSQIFPAVLAANDLSESDVNMVGLADPAAKQSSVLTGASDAFLGYYTLQLPAIEQTSGEDMDYLAFSDLGVDTLSMGIVVNKAWAGENEDLLTRFVAATQEAAQFVVDNPEKAADDFVAGVPSFDRELALTQIDAAVPLLHTEATEGSPICETDESDWAGTEEILSTYAGLTPADSLDAYYTNDYIK</sequence>
<organism evidence="3">
    <name type="scientific">Herbiconiux sp. A18JL235</name>
    <dbReference type="NCBI Taxonomy" id="3152363"/>
    <lineage>
        <taxon>Bacteria</taxon>
        <taxon>Bacillati</taxon>
        <taxon>Actinomycetota</taxon>
        <taxon>Actinomycetes</taxon>
        <taxon>Micrococcales</taxon>
        <taxon>Microbacteriaceae</taxon>
        <taxon>Herbiconiux</taxon>
    </lineage>
</organism>
<dbReference type="PROSITE" id="PS51257">
    <property type="entry name" value="PROKAR_LIPOPROTEIN"/>
    <property type="match status" value="1"/>
</dbReference>
<dbReference type="InterPro" id="IPR027939">
    <property type="entry name" value="NMT1/THI5"/>
</dbReference>
<evidence type="ECO:0000256" key="1">
    <source>
        <dbReference type="SAM" id="SignalP"/>
    </source>
</evidence>
<gene>
    <name evidence="3" type="ORF">ABFY20_15580</name>
</gene>
<dbReference type="AlphaFoldDB" id="A0AB39BF36"/>
<dbReference type="Gene3D" id="3.40.190.10">
    <property type="entry name" value="Periplasmic binding protein-like II"/>
    <property type="match status" value="2"/>
</dbReference>
<feature type="signal peptide" evidence="1">
    <location>
        <begin position="1"/>
        <end position="22"/>
    </location>
</feature>
<feature type="domain" description="SsuA/THI5-like" evidence="2">
    <location>
        <begin position="56"/>
        <end position="269"/>
    </location>
</feature>
<name>A0AB39BF36_9MICO</name>
<dbReference type="EMBL" id="CP162511">
    <property type="protein sequence ID" value="XDI04746.1"/>
    <property type="molecule type" value="Genomic_DNA"/>
</dbReference>
<dbReference type="Pfam" id="PF09084">
    <property type="entry name" value="NMT1"/>
    <property type="match status" value="1"/>
</dbReference>
<reference evidence="3" key="1">
    <citation type="submission" date="2024-05" db="EMBL/GenBank/DDBJ databases">
        <title>Herbiconiux sp. A18JL235.</title>
        <authorList>
            <person name="Zhang G."/>
        </authorList>
    </citation>
    <scope>NUCLEOTIDE SEQUENCE</scope>
    <source>
        <strain evidence="3">A18JL235</strain>
    </source>
</reference>
<keyword evidence="1" id="KW-0732">Signal</keyword>
<evidence type="ECO:0000313" key="3">
    <source>
        <dbReference type="EMBL" id="XDI04746.1"/>
    </source>
</evidence>
<dbReference type="PANTHER" id="PTHR31528">
    <property type="entry name" value="4-AMINO-5-HYDROXYMETHYL-2-METHYLPYRIMIDINE PHOSPHATE SYNTHASE THI11-RELATED"/>
    <property type="match status" value="1"/>
</dbReference>
<proteinExistence type="predicted"/>
<dbReference type="InterPro" id="IPR015168">
    <property type="entry name" value="SsuA/THI5"/>
</dbReference>
<feature type="chain" id="PRO_5044187489" evidence="1">
    <location>
        <begin position="23"/>
        <end position="343"/>
    </location>
</feature>
<dbReference type="SUPFAM" id="SSF53850">
    <property type="entry name" value="Periplasmic binding protein-like II"/>
    <property type="match status" value="1"/>
</dbReference>
<dbReference type="GO" id="GO:0009228">
    <property type="term" value="P:thiamine biosynthetic process"/>
    <property type="evidence" value="ECO:0007669"/>
    <property type="project" value="InterPro"/>
</dbReference>
<protein>
    <submittedName>
        <fullName evidence="3">ABC transporter substrate-binding protein</fullName>
    </submittedName>
</protein>
<dbReference type="PANTHER" id="PTHR31528:SF15">
    <property type="entry name" value="RIBOFLAVIN-BINDING PROTEIN RIBY"/>
    <property type="match status" value="1"/>
</dbReference>
<dbReference type="RefSeq" id="WP_368497153.1">
    <property type="nucleotide sequence ID" value="NZ_CP162511.1"/>
</dbReference>
<accession>A0AB39BF36</accession>
<evidence type="ECO:0000259" key="2">
    <source>
        <dbReference type="Pfam" id="PF09084"/>
    </source>
</evidence>